<accession>A0ABW5MQL1</accession>
<proteinExistence type="predicted"/>
<name>A0ABW5MQL1_9FLAO</name>
<dbReference type="EMBL" id="JBHULB010000005">
    <property type="protein sequence ID" value="MFD2585505.1"/>
    <property type="molecule type" value="Genomic_DNA"/>
</dbReference>
<gene>
    <name evidence="1" type="ORF">ACFSQJ_01110</name>
</gene>
<evidence type="ECO:0000313" key="1">
    <source>
        <dbReference type="EMBL" id="MFD2585505.1"/>
    </source>
</evidence>
<dbReference type="Proteomes" id="UP001597526">
    <property type="component" value="Unassembled WGS sequence"/>
</dbReference>
<evidence type="ECO:0000313" key="2">
    <source>
        <dbReference type="Proteomes" id="UP001597526"/>
    </source>
</evidence>
<protein>
    <submittedName>
        <fullName evidence="1">Uncharacterized protein</fullName>
    </submittedName>
</protein>
<organism evidence="1 2">
    <name type="scientific">Croceitalea marina</name>
    <dbReference type="NCBI Taxonomy" id="1775166"/>
    <lineage>
        <taxon>Bacteria</taxon>
        <taxon>Pseudomonadati</taxon>
        <taxon>Bacteroidota</taxon>
        <taxon>Flavobacteriia</taxon>
        <taxon>Flavobacteriales</taxon>
        <taxon>Flavobacteriaceae</taxon>
        <taxon>Croceitalea</taxon>
    </lineage>
</organism>
<dbReference type="RefSeq" id="WP_377764904.1">
    <property type="nucleotide sequence ID" value="NZ_JBHULB010000005.1"/>
</dbReference>
<reference evidence="2" key="1">
    <citation type="journal article" date="2019" name="Int. J. Syst. Evol. Microbiol.">
        <title>The Global Catalogue of Microorganisms (GCM) 10K type strain sequencing project: providing services to taxonomists for standard genome sequencing and annotation.</title>
        <authorList>
            <consortium name="The Broad Institute Genomics Platform"/>
            <consortium name="The Broad Institute Genome Sequencing Center for Infectious Disease"/>
            <person name="Wu L."/>
            <person name="Ma J."/>
        </authorList>
    </citation>
    <scope>NUCLEOTIDE SEQUENCE [LARGE SCALE GENOMIC DNA]</scope>
    <source>
        <strain evidence="2">KCTC 52368</strain>
    </source>
</reference>
<sequence>MYILIKKLLKIILIGLGVLLAVGLLYALSIHQSLPKGTQGPEAEALAHKMLKAINHKDYKTTRFLEWSFRNNTHHYKWDRKKGIVEVRWSDNRVFLNLAKPGKSKVFQNDQELKGEKVESLAEKAIEKFNNDSFWLVAPFKVFDKGTSRSIVPLDDGSKGLLVTYSEGGSTPGDSYLWKLNPNGFPNAFQMWVKIIPIGGLEASWDDWILTDTGAYLPKAHEFGPITMGLGNVKGYN</sequence>
<keyword evidence="2" id="KW-1185">Reference proteome</keyword>
<comment type="caution">
    <text evidence="1">The sequence shown here is derived from an EMBL/GenBank/DDBJ whole genome shotgun (WGS) entry which is preliminary data.</text>
</comment>